<evidence type="ECO:0000256" key="1">
    <source>
        <dbReference type="ARBA" id="ARBA00001809"/>
    </source>
</evidence>
<evidence type="ECO:0000256" key="4">
    <source>
        <dbReference type="PROSITE-ProRule" id="PRU00276"/>
    </source>
</evidence>
<dbReference type="InterPro" id="IPR001762">
    <property type="entry name" value="Disintegrin_dom"/>
</dbReference>
<dbReference type="GO" id="GO:0007219">
    <property type="term" value="P:Notch signaling pathway"/>
    <property type="evidence" value="ECO:0007669"/>
    <property type="project" value="TreeGrafter"/>
</dbReference>
<dbReference type="GO" id="GO:0006509">
    <property type="term" value="P:membrane protein ectodomain proteolysis"/>
    <property type="evidence" value="ECO:0007669"/>
    <property type="project" value="TreeGrafter"/>
</dbReference>
<dbReference type="PANTHER" id="PTHR45702:SF2">
    <property type="entry name" value="KUZBANIAN, ISOFORM A"/>
    <property type="match status" value="1"/>
</dbReference>
<dbReference type="SMART" id="SM00050">
    <property type="entry name" value="DISIN"/>
    <property type="match status" value="1"/>
</dbReference>
<accession>A0AA88YAG2</accession>
<dbReference type="InterPro" id="IPR036436">
    <property type="entry name" value="Disintegrin_dom_sf"/>
</dbReference>
<dbReference type="GO" id="GO:0046872">
    <property type="term" value="F:metal ion binding"/>
    <property type="evidence" value="ECO:0007669"/>
    <property type="project" value="UniProtKB-KW"/>
</dbReference>
<keyword evidence="5" id="KW-1133">Transmembrane helix</keyword>
<feature type="transmembrane region" description="Helical" evidence="5">
    <location>
        <begin position="364"/>
        <end position="385"/>
    </location>
</feature>
<keyword evidence="4" id="KW-0862">Zinc</keyword>
<evidence type="ECO:0000256" key="3">
    <source>
        <dbReference type="ARBA" id="ARBA00022685"/>
    </source>
</evidence>
<name>A0AA88YAG2_PINIB</name>
<dbReference type="Proteomes" id="UP001186944">
    <property type="component" value="Unassembled WGS sequence"/>
</dbReference>
<dbReference type="Pfam" id="PF21299">
    <property type="entry name" value="ADAM10_Cys-rich"/>
    <property type="match status" value="1"/>
</dbReference>
<evidence type="ECO:0000259" key="6">
    <source>
        <dbReference type="PROSITE" id="PS50214"/>
    </source>
</evidence>
<feature type="domain" description="Peptidase M12B" evidence="7">
    <location>
        <begin position="1"/>
        <end position="123"/>
    </location>
</feature>
<dbReference type="AlphaFoldDB" id="A0AA88YAG2"/>
<dbReference type="PANTHER" id="PTHR45702">
    <property type="entry name" value="ADAM10/ADAM17 METALLOPEPTIDASE FAMILY MEMBER"/>
    <property type="match status" value="1"/>
</dbReference>
<dbReference type="EMBL" id="VSWD01000008">
    <property type="protein sequence ID" value="KAK3096050.1"/>
    <property type="molecule type" value="Genomic_DNA"/>
</dbReference>
<keyword evidence="3" id="KW-0165">Cleavage on pair of basic residues</keyword>
<proteinExistence type="predicted"/>
<evidence type="ECO:0000256" key="2">
    <source>
        <dbReference type="ARBA" id="ARBA00012332"/>
    </source>
</evidence>
<feature type="binding site" evidence="4">
    <location>
        <position position="66"/>
    </location>
    <ligand>
        <name>Zn(2+)</name>
        <dbReference type="ChEBI" id="CHEBI:29105"/>
        <note>catalytic</note>
    </ligand>
</feature>
<keyword evidence="5" id="KW-0472">Membrane</keyword>
<sequence>MFTDRDFDGGVLGLAWVASLSSSGGVCETFKTYSGNEQKSLNTGIVTVKNYGKSVASVVTQVTFAHELGHNFGSDHDKDGTSCAPGGDQGNFIMYSKATSGYLSNNDEFSTCSVQQISPIIANKARSSSGCFTVHTGKICGNKIVEGDEECDCGWDDECSESCCVPQSSGASNPCTFNNPSNTPNFCSPSQGPCCTSNCQYRQSSESYTCRQNTTCMDKAVTHGLLSLTFSNGSGFSCPDSSPKSNGTSCNDGQVCYLGECSASVCLANGYQSCQCPGNGFSDANLCKLCCVDGNGSCKFASELSGITETNAFPGSLCNDFQGYCDVFYVCREVDPSGPLNNIRKLLLSGEVIETVKTFLTEHWYVGIAAGVGLIIILAVIVKVCSKSHGPKARSSSLEVLSKNNRVGPRETHM</sequence>
<evidence type="ECO:0000256" key="5">
    <source>
        <dbReference type="SAM" id="Phobius"/>
    </source>
</evidence>
<dbReference type="Gene3D" id="4.10.70.10">
    <property type="entry name" value="Disintegrin domain"/>
    <property type="match status" value="1"/>
</dbReference>
<dbReference type="PROSITE" id="PS50214">
    <property type="entry name" value="DISINTEGRIN_2"/>
    <property type="match status" value="1"/>
</dbReference>
<dbReference type="Pfam" id="PF13574">
    <property type="entry name" value="Reprolysin_2"/>
    <property type="match status" value="1"/>
</dbReference>
<organism evidence="8 9">
    <name type="scientific">Pinctada imbricata</name>
    <name type="common">Atlantic pearl-oyster</name>
    <name type="synonym">Pinctada martensii</name>
    <dbReference type="NCBI Taxonomy" id="66713"/>
    <lineage>
        <taxon>Eukaryota</taxon>
        <taxon>Metazoa</taxon>
        <taxon>Spiralia</taxon>
        <taxon>Lophotrochozoa</taxon>
        <taxon>Mollusca</taxon>
        <taxon>Bivalvia</taxon>
        <taxon>Autobranchia</taxon>
        <taxon>Pteriomorphia</taxon>
        <taxon>Pterioida</taxon>
        <taxon>Pterioidea</taxon>
        <taxon>Pteriidae</taxon>
        <taxon>Pinctada</taxon>
    </lineage>
</organism>
<keyword evidence="5" id="KW-0812">Transmembrane</keyword>
<feature type="domain" description="Disintegrin" evidence="6">
    <location>
        <begin position="137"/>
        <end position="246"/>
    </location>
</feature>
<feature type="active site" evidence="4">
    <location>
        <position position="67"/>
    </location>
</feature>
<dbReference type="InterPro" id="IPR001590">
    <property type="entry name" value="Peptidase_M12B"/>
</dbReference>
<dbReference type="InterPro" id="IPR049038">
    <property type="entry name" value="ADAM10_Cys-rich"/>
</dbReference>
<reference evidence="8" key="1">
    <citation type="submission" date="2019-08" db="EMBL/GenBank/DDBJ databases">
        <title>The improved chromosome-level genome for the pearl oyster Pinctada fucata martensii using PacBio sequencing and Hi-C.</title>
        <authorList>
            <person name="Zheng Z."/>
        </authorList>
    </citation>
    <scope>NUCLEOTIDE SEQUENCE</scope>
    <source>
        <strain evidence="8">ZZ-2019</strain>
        <tissue evidence="8">Adductor muscle</tissue>
    </source>
</reference>
<dbReference type="SUPFAM" id="SSF55486">
    <property type="entry name" value="Metalloproteases ('zincins'), catalytic domain"/>
    <property type="match status" value="1"/>
</dbReference>
<keyword evidence="4" id="KW-0479">Metal-binding</keyword>
<dbReference type="EC" id="3.4.24.81" evidence="2"/>
<feature type="binding site" evidence="4">
    <location>
        <position position="76"/>
    </location>
    <ligand>
        <name>Zn(2+)</name>
        <dbReference type="ChEBI" id="CHEBI:29105"/>
        <note>catalytic</note>
    </ligand>
</feature>
<dbReference type="PROSITE" id="PS50215">
    <property type="entry name" value="ADAM_MEPRO"/>
    <property type="match status" value="1"/>
</dbReference>
<comment type="catalytic activity">
    <reaction evidence="1">
        <text>Endopeptidase of broad specificity.</text>
        <dbReference type="EC" id="3.4.24.81"/>
    </reaction>
</comment>
<dbReference type="InterPro" id="IPR051489">
    <property type="entry name" value="ADAM_Metalloproteinase"/>
</dbReference>
<dbReference type="GO" id="GO:0004222">
    <property type="term" value="F:metalloendopeptidase activity"/>
    <property type="evidence" value="ECO:0007669"/>
    <property type="project" value="InterPro"/>
</dbReference>
<gene>
    <name evidence="8" type="ORF">FSP39_022532</name>
</gene>
<dbReference type="GO" id="GO:0005886">
    <property type="term" value="C:plasma membrane"/>
    <property type="evidence" value="ECO:0007669"/>
    <property type="project" value="TreeGrafter"/>
</dbReference>
<comment type="caution">
    <text evidence="8">The sequence shown here is derived from an EMBL/GenBank/DDBJ whole genome shotgun (WGS) entry which is preliminary data.</text>
</comment>
<protein>
    <recommendedName>
        <fullName evidence="2">ADAM10 endopeptidase</fullName>
        <ecNumber evidence="2">3.4.24.81</ecNumber>
    </recommendedName>
</protein>
<keyword evidence="9" id="KW-1185">Reference proteome</keyword>
<evidence type="ECO:0000259" key="7">
    <source>
        <dbReference type="PROSITE" id="PS50215"/>
    </source>
</evidence>
<dbReference type="InterPro" id="IPR024079">
    <property type="entry name" value="MetalloPept_cat_dom_sf"/>
</dbReference>
<evidence type="ECO:0000313" key="9">
    <source>
        <dbReference type="Proteomes" id="UP001186944"/>
    </source>
</evidence>
<feature type="binding site" evidence="4">
    <location>
        <position position="70"/>
    </location>
    <ligand>
        <name>Zn(2+)</name>
        <dbReference type="ChEBI" id="CHEBI:29105"/>
        <note>catalytic</note>
    </ligand>
</feature>
<comment type="caution">
    <text evidence="4">Lacks conserved residue(s) required for the propagation of feature annotation.</text>
</comment>
<dbReference type="Gene3D" id="3.40.390.10">
    <property type="entry name" value="Collagenase (Catalytic Domain)"/>
    <property type="match status" value="1"/>
</dbReference>
<evidence type="ECO:0000313" key="8">
    <source>
        <dbReference type="EMBL" id="KAK3096050.1"/>
    </source>
</evidence>